<protein>
    <submittedName>
        <fullName evidence="2">Uncharacterized protein</fullName>
    </submittedName>
</protein>
<evidence type="ECO:0000313" key="2">
    <source>
        <dbReference type="EMBL" id="MBL1073672.1"/>
    </source>
</evidence>
<comment type="caution">
    <text evidence="2">The sequence shown here is derived from an EMBL/GenBank/DDBJ whole genome shotgun (WGS) entry which is preliminary data.</text>
</comment>
<evidence type="ECO:0000313" key="3">
    <source>
        <dbReference type="Proteomes" id="UP000602198"/>
    </source>
</evidence>
<organism evidence="2 3">
    <name type="scientific">Nocardia acididurans</name>
    <dbReference type="NCBI Taxonomy" id="2802282"/>
    <lineage>
        <taxon>Bacteria</taxon>
        <taxon>Bacillati</taxon>
        <taxon>Actinomycetota</taxon>
        <taxon>Actinomycetes</taxon>
        <taxon>Mycobacteriales</taxon>
        <taxon>Nocardiaceae</taxon>
        <taxon>Nocardia</taxon>
    </lineage>
</organism>
<feature type="transmembrane region" description="Helical" evidence="1">
    <location>
        <begin position="12"/>
        <end position="35"/>
    </location>
</feature>
<name>A0ABS1LZ28_9NOCA</name>
<proteinExistence type="predicted"/>
<evidence type="ECO:0000256" key="1">
    <source>
        <dbReference type="SAM" id="Phobius"/>
    </source>
</evidence>
<keyword evidence="1" id="KW-1133">Transmembrane helix</keyword>
<reference evidence="2 3" key="1">
    <citation type="submission" date="2021-01" db="EMBL/GenBank/DDBJ databases">
        <title>WGS of actinomycetes isolated from Thailand.</title>
        <authorList>
            <person name="Thawai C."/>
        </authorList>
    </citation>
    <scope>NUCLEOTIDE SEQUENCE [LARGE SCALE GENOMIC DNA]</scope>
    <source>
        <strain evidence="2 3">LPG 2</strain>
    </source>
</reference>
<dbReference type="RefSeq" id="WP_201944007.1">
    <property type="nucleotide sequence ID" value="NZ_JAERRJ010000002.1"/>
</dbReference>
<accession>A0ABS1LZ28</accession>
<dbReference type="Proteomes" id="UP000602198">
    <property type="component" value="Unassembled WGS sequence"/>
</dbReference>
<gene>
    <name evidence="2" type="ORF">JK358_04635</name>
</gene>
<dbReference type="EMBL" id="JAERRJ010000002">
    <property type="protein sequence ID" value="MBL1073672.1"/>
    <property type="molecule type" value="Genomic_DNA"/>
</dbReference>
<keyword evidence="1" id="KW-0472">Membrane</keyword>
<keyword evidence="1" id="KW-0812">Transmembrane</keyword>
<keyword evidence="3" id="KW-1185">Reference proteome</keyword>
<sequence length="46" mass="4762">MTSPSDNHPVWQAITIGAAVTAVMLLLLFGAMALFQGLATTSTLCP</sequence>